<feature type="domain" description="3'-5' exonuclease" evidence="18">
    <location>
        <begin position="330"/>
        <end position="517"/>
    </location>
</feature>
<dbReference type="CDD" id="cd08637">
    <property type="entry name" value="DNA_pol_A_pol_I_C"/>
    <property type="match status" value="1"/>
</dbReference>
<dbReference type="FunFam" id="1.20.1060.10:FF:000001">
    <property type="entry name" value="DNA polymerase I"/>
    <property type="match status" value="1"/>
</dbReference>
<dbReference type="SUPFAM" id="SSF53098">
    <property type="entry name" value="Ribonuclease H-like"/>
    <property type="match status" value="1"/>
</dbReference>
<dbReference type="InterPro" id="IPR001098">
    <property type="entry name" value="DNA-dir_DNA_pol_A_palm_dom"/>
</dbReference>
<dbReference type="AlphaFoldDB" id="A0A1E5BIG3"/>
<dbReference type="PRINTS" id="PR00868">
    <property type="entry name" value="DNAPOLI"/>
</dbReference>
<feature type="domain" description="5'-3' exonuclease" evidence="19">
    <location>
        <begin position="7"/>
        <end position="267"/>
    </location>
</feature>
<dbReference type="FunFam" id="3.30.420.10:FF:000026">
    <property type="entry name" value="DNA polymerase I"/>
    <property type="match status" value="1"/>
</dbReference>
<dbReference type="CDD" id="cd06139">
    <property type="entry name" value="DNA_polA_I_Ecoli_like_exo"/>
    <property type="match status" value="1"/>
</dbReference>
<dbReference type="InterPro" id="IPR019760">
    <property type="entry name" value="DNA-dir_DNA_pol_A_CS"/>
</dbReference>
<dbReference type="Gene3D" id="1.20.1060.10">
    <property type="entry name" value="Taq DNA Polymerase, Chain T, domain 4"/>
    <property type="match status" value="1"/>
</dbReference>
<dbReference type="GO" id="GO:0003887">
    <property type="term" value="F:DNA-directed DNA polymerase activity"/>
    <property type="evidence" value="ECO:0007669"/>
    <property type="project" value="UniProtKB-UniRule"/>
</dbReference>
<dbReference type="EC" id="2.7.7.7" evidence="3 16"/>
<comment type="caution">
    <text evidence="21">The sequence shown here is derived from an EMBL/GenBank/DDBJ whole genome shotgun (WGS) entry which is preliminary data.</text>
</comment>
<keyword evidence="10 17" id="KW-0378">Hydrolase</keyword>
<dbReference type="PANTHER" id="PTHR10133">
    <property type="entry name" value="DNA POLYMERASE I"/>
    <property type="match status" value="1"/>
</dbReference>
<evidence type="ECO:0000256" key="17">
    <source>
        <dbReference type="RuleBase" id="RU004460"/>
    </source>
</evidence>
<dbReference type="Gene3D" id="3.30.420.10">
    <property type="entry name" value="Ribonuclease H-like superfamily/Ribonuclease H"/>
    <property type="match status" value="1"/>
</dbReference>
<dbReference type="SUPFAM" id="SSF88723">
    <property type="entry name" value="PIN domain-like"/>
    <property type="match status" value="1"/>
</dbReference>
<evidence type="ECO:0000256" key="1">
    <source>
        <dbReference type="ARBA" id="ARBA00007705"/>
    </source>
</evidence>
<accession>A0A1E5BIG3</accession>
<keyword evidence="5 17" id="KW-0808">Transferase</keyword>
<evidence type="ECO:0000256" key="4">
    <source>
        <dbReference type="ARBA" id="ARBA00020311"/>
    </source>
</evidence>
<keyword evidence="12 17" id="KW-0239">DNA-directed DNA polymerase</keyword>
<keyword evidence="11 17" id="KW-0269">Exonuclease</keyword>
<evidence type="ECO:0000313" key="21">
    <source>
        <dbReference type="EMBL" id="OEE37192.1"/>
    </source>
</evidence>
<dbReference type="Gene3D" id="3.30.70.370">
    <property type="match status" value="1"/>
</dbReference>
<dbReference type="InterPro" id="IPR020046">
    <property type="entry name" value="5-3_exonucl_a-hlix_arch_N"/>
</dbReference>
<dbReference type="InterPro" id="IPR036397">
    <property type="entry name" value="RNaseH_sf"/>
</dbReference>
<dbReference type="SMART" id="SM00279">
    <property type="entry name" value="HhH2"/>
    <property type="match status" value="1"/>
</dbReference>
<keyword evidence="7 17" id="KW-0235">DNA replication</keyword>
<dbReference type="Pfam" id="PF01367">
    <property type="entry name" value="5_3_exonuc"/>
    <property type="match status" value="1"/>
</dbReference>
<dbReference type="SMART" id="SM00482">
    <property type="entry name" value="POLAc"/>
    <property type="match status" value="1"/>
</dbReference>
<keyword evidence="9 17" id="KW-0227">DNA damage</keyword>
<evidence type="ECO:0000259" key="20">
    <source>
        <dbReference type="SMART" id="SM00482"/>
    </source>
</evidence>
<dbReference type="eggNOG" id="COG0749">
    <property type="taxonomic scope" value="Bacteria"/>
</dbReference>
<dbReference type="GO" id="GO:0008408">
    <property type="term" value="F:3'-5' exonuclease activity"/>
    <property type="evidence" value="ECO:0007669"/>
    <property type="project" value="UniProtKB-UniRule"/>
</dbReference>
<keyword evidence="13 17" id="KW-0238">DNA-binding</keyword>
<dbReference type="InterPro" id="IPR020045">
    <property type="entry name" value="DNA_polI_H3TH"/>
</dbReference>
<dbReference type="Pfam" id="PF00476">
    <property type="entry name" value="DNA_pol_A"/>
    <property type="match status" value="1"/>
</dbReference>
<dbReference type="FunFam" id="1.10.150.20:FF:000003">
    <property type="entry name" value="DNA polymerase I"/>
    <property type="match status" value="1"/>
</dbReference>
<feature type="domain" description="DNA-directed DNA polymerase family A palm" evidence="20">
    <location>
        <begin position="686"/>
        <end position="893"/>
    </location>
</feature>
<dbReference type="SUPFAM" id="SSF56672">
    <property type="entry name" value="DNA/RNA polymerases"/>
    <property type="match status" value="1"/>
</dbReference>
<comment type="function">
    <text evidence="17">In addition to polymerase activity, this DNA polymerase exhibits 3'-5' and 5'-3' exonuclease activity.</text>
</comment>
<dbReference type="InterPro" id="IPR002298">
    <property type="entry name" value="DNA_polymerase_A"/>
</dbReference>
<dbReference type="Gene3D" id="1.10.150.20">
    <property type="entry name" value="5' to 3' exonuclease, C-terminal subdomain"/>
    <property type="match status" value="2"/>
</dbReference>
<dbReference type="Pfam" id="PF02739">
    <property type="entry name" value="5_3_exonuc_N"/>
    <property type="match status" value="1"/>
</dbReference>
<dbReference type="InterPro" id="IPR002421">
    <property type="entry name" value="5-3_exonuclease"/>
</dbReference>
<dbReference type="CDD" id="cd09898">
    <property type="entry name" value="H3TH_53EXO"/>
    <property type="match status" value="1"/>
</dbReference>
<dbReference type="InterPro" id="IPR029060">
    <property type="entry name" value="PIN-like_dom_sf"/>
</dbReference>
<dbReference type="Gene3D" id="3.40.50.1010">
    <property type="entry name" value="5'-nuclease"/>
    <property type="match status" value="1"/>
</dbReference>
<proteinExistence type="inferred from homology"/>
<dbReference type="OrthoDB" id="9806424at2"/>
<evidence type="ECO:0000256" key="9">
    <source>
        <dbReference type="ARBA" id="ARBA00022763"/>
    </source>
</evidence>
<evidence type="ECO:0000256" key="8">
    <source>
        <dbReference type="ARBA" id="ARBA00022722"/>
    </source>
</evidence>
<keyword evidence="6 17" id="KW-0548">Nucleotidyltransferase</keyword>
<dbReference type="NCBIfam" id="NF004397">
    <property type="entry name" value="PRK05755.1"/>
    <property type="match status" value="1"/>
</dbReference>
<dbReference type="SMART" id="SM00474">
    <property type="entry name" value="35EXOc"/>
    <property type="match status" value="1"/>
</dbReference>
<evidence type="ECO:0000256" key="15">
    <source>
        <dbReference type="ARBA" id="ARBA00049244"/>
    </source>
</evidence>
<sequence length="929" mass="103265">MARIPDNPLILIDGSSYLYRAFHAYPDSMTNGEIPTNAIYGVVNMLRSMMRQFSSERIAVIFDAKGKTFRDDMYPEYKANRPSMPDDLRCQIEPLHDVIRAMGLPLISIPGVEADDVIGTLSSQASEMGMPVLISTGDKDMAQLVNEHVTLINTMTNVVMDREGVIEKFGIPPELIIDYLALMGDKVDNIPGVPGVGDKTATALLQGIGSLEKIYENLDDIAALGFRGSKTMAKKLIDNKENADMSYQLATIKLDVALEETPESLLKSTPDVDALIKLYGKMVFKSWLNELLEGGTGVVQADEKSGAVRSVPSQEVELDNPAVTIDRSRYETILDKDTFAIWLQKLKDAELFAFDTETDSLDYMVANLVGVSFATEEGVAAYVPVAHDYLDAPEQLDRDWVLEQLKPILEDDNQAKVGQNLKYDASVLARYDIDMKGIKHDTMLASYVLNSVGGKHDMDSLALRFLQHSCISFEQIAGKGKKQLTFNQIELEEAAPYAAEDADVTLRLHNRIMSHLDKDEKLKAIYEEIEIPLVPVISRIERTGVFVDDMMLGAQSQEIAARLDELEQKAYEIAEQEFNLGSPKQLQAILFEKMGLPVIKKTPSGAPSTNEEVLQELALDYPLPKILIEYRGLAKLKSTYTDKLPKMINAETGRVHTSYHQAVTATGRLSSTDPNLQNIPIRNEEGRRIRQAFVAPHGHKILAVDYSQIELRIMAHLSGDKALLEAFQQGKDIHAATAAEIIGVPIEEVSSEQRRQAKAVNFGLIYGMSAFGLAKQLGIARGEAQRYMDTYFERYPGVMQYMEDTRSAASEQGYVETIFGRRLHLPEIKSRNGMRRKAAERAAINAPMQGTAADIIKKAMLLVDEWIESHGEGRVKLLMQVHDELVLEVEESVLSEIESKVQELMESAATLDVPLIAEAGHGDNWDQAH</sequence>
<evidence type="ECO:0000256" key="10">
    <source>
        <dbReference type="ARBA" id="ARBA00022801"/>
    </source>
</evidence>
<keyword evidence="8" id="KW-0540">Nuclease</keyword>
<gene>
    <name evidence="17" type="primary">polA</name>
    <name evidence="21" type="ORF">A1QO_17970</name>
</gene>
<evidence type="ECO:0000256" key="3">
    <source>
        <dbReference type="ARBA" id="ARBA00012417"/>
    </source>
</evidence>
<evidence type="ECO:0000256" key="6">
    <source>
        <dbReference type="ARBA" id="ARBA00022695"/>
    </source>
</evidence>
<evidence type="ECO:0000256" key="13">
    <source>
        <dbReference type="ARBA" id="ARBA00023125"/>
    </source>
</evidence>
<evidence type="ECO:0000256" key="16">
    <source>
        <dbReference type="NCBIfam" id="TIGR00593"/>
    </source>
</evidence>
<dbReference type="SUPFAM" id="SSF47807">
    <property type="entry name" value="5' to 3' exonuclease, C-terminal subdomain"/>
    <property type="match status" value="1"/>
</dbReference>
<evidence type="ECO:0000256" key="7">
    <source>
        <dbReference type="ARBA" id="ARBA00022705"/>
    </source>
</evidence>
<dbReference type="GO" id="GO:0006261">
    <property type="term" value="P:DNA-templated DNA replication"/>
    <property type="evidence" value="ECO:0007669"/>
    <property type="project" value="UniProtKB-UniRule"/>
</dbReference>
<evidence type="ECO:0000259" key="19">
    <source>
        <dbReference type="SMART" id="SM00475"/>
    </source>
</evidence>
<dbReference type="GO" id="GO:0003677">
    <property type="term" value="F:DNA binding"/>
    <property type="evidence" value="ECO:0007669"/>
    <property type="project" value="UniProtKB-UniRule"/>
</dbReference>
<dbReference type="InterPro" id="IPR043502">
    <property type="entry name" value="DNA/RNA_pol_sf"/>
</dbReference>
<dbReference type="InterPro" id="IPR012337">
    <property type="entry name" value="RNaseH-like_sf"/>
</dbReference>
<comment type="similarity">
    <text evidence="1 17">Belongs to the DNA polymerase type-A family.</text>
</comment>
<dbReference type="EMBL" id="AJYQ02000024">
    <property type="protein sequence ID" value="OEE37192.1"/>
    <property type="molecule type" value="Genomic_DNA"/>
</dbReference>
<dbReference type="FunFam" id="1.10.150.20:FF:000002">
    <property type="entry name" value="DNA polymerase I"/>
    <property type="match status" value="1"/>
</dbReference>
<reference evidence="21 22" key="1">
    <citation type="journal article" date="2012" name="Science">
        <title>Ecological populations of bacteria act as socially cohesive units of antibiotic production and resistance.</title>
        <authorList>
            <person name="Cordero O.X."/>
            <person name="Wildschutte H."/>
            <person name="Kirkup B."/>
            <person name="Proehl S."/>
            <person name="Ngo L."/>
            <person name="Hussain F."/>
            <person name="Le Roux F."/>
            <person name="Mincer T."/>
            <person name="Polz M.F."/>
        </authorList>
    </citation>
    <scope>NUCLEOTIDE SEQUENCE [LARGE SCALE GENOMIC DNA]</scope>
    <source>
        <strain evidence="21 22">ZF-129</strain>
    </source>
</reference>
<dbReference type="SMART" id="SM00475">
    <property type="entry name" value="53EXOc"/>
    <property type="match status" value="1"/>
</dbReference>
<dbReference type="InterPro" id="IPR008918">
    <property type="entry name" value="HhH2"/>
</dbReference>
<organism evidence="21 22">
    <name type="scientific">Vibrio genomosp. F10 str. ZF-129</name>
    <dbReference type="NCBI Taxonomy" id="1187848"/>
    <lineage>
        <taxon>Bacteria</taxon>
        <taxon>Pseudomonadati</taxon>
        <taxon>Pseudomonadota</taxon>
        <taxon>Gammaproteobacteria</taxon>
        <taxon>Vibrionales</taxon>
        <taxon>Vibrionaceae</taxon>
        <taxon>Vibrio</taxon>
    </lineage>
</organism>
<evidence type="ECO:0000313" key="22">
    <source>
        <dbReference type="Proteomes" id="UP000094741"/>
    </source>
</evidence>
<evidence type="ECO:0000256" key="14">
    <source>
        <dbReference type="ARBA" id="ARBA00023204"/>
    </source>
</evidence>
<dbReference type="InterPro" id="IPR002562">
    <property type="entry name" value="3'-5'_exonuclease_dom"/>
</dbReference>
<dbReference type="Pfam" id="PF01612">
    <property type="entry name" value="DNA_pol_A_exo1"/>
    <property type="match status" value="1"/>
</dbReference>
<evidence type="ECO:0000256" key="12">
    <source>
        <dbReference type="ARBA" id="ARBA00022932"/>
    </source>
</evidence>
<keyword evidence="14 17" id="KW-0234">DNA repair</keyword>
<dbReference type="PROSITE" id="PS00447">
    <property type="entry name" value="DNA_POLYMERASE_A"/>
    <property type="match status" value="1"/>
</dbReference>
<dbReference type="CDD" id="cd09859">
    <property type="entry name" value="PIN_53EXO"/>
    <property type="match status" value="1"/>
</dbReference>
<evidence type="ECO:0000256" key="11">
    <source>
        <dbReference type="ARBA" id="ARBA00022839"/>
    </source>
</evidence>
<dbReference type="InterPro" id="IPR036279">
    <property type="entry name" value="5-3_exonuclease_C_sf"/>
</dbReference>
<dbReference type="PANTHER" id="PTHR10133:SF27">
    <property type="entry name" value="DNA POLYMERASE NU"/>
    <property type="match status" value="1"/>
</dbReference>
<dbReference type="Proteomes" id="UP000094741">
    <property type="component" value="Unassembled WGS sequence"/>
</dbReference>
<protein>
    <recommendedName>
        <fullName evidence="4 16">DNA polymerase I</fullName>
        <ecNumber evidence="3 16">2.7.7.7</ecNumber>
    </recommendedName>
</protein>
<evidence type="ECO:0000256" key="5">
    <source>
        <dbReference type="ARBA" id="ARBA00022679"/>
    </source>
</evidence>
<comment type="subunit">
    <text evidence="2">Single-chain monomer with multiple functions.</text>
</comment>
<dbReference type="FunFam" id="3.40.50.1010:FF:000001">
    <property type="entry name" value="DNA polymerase I"/>
    <property type="match status" value="1"/>
</dbReference>
<dbReference type="RefSeq" id="WP_017041092.1">
    <property type="nucleotide sequence ID" value="NZ_AJYQ02000024.1"/>
</dbReference>
<dbReference type="eggNOG" id="COG0258">
    <property type="taxonomic scope" value="Bacteria"/>
</dbReference>
<dbReference type="GO" id="GO:0006302">
    <property type="term" value="P:double-strand break repair"/>
    <property type="evidence" value="ECO:0007669"/>
    <property type="project" value="TreeGrafter"/>
</dbReference>
<dbReference type="NCBIfam" id="TIGR00593">
    <property type="entry name" value="pola"/>
    <property type="match status" value="1"/>
</dbReference>
<comment type="catalytic activity">
    <reaction evidence="15 17">
        <text>DNA(n) + a 2'-deoxyribonucleoside 5'-triphosphate = DNA(n+1) + diphosphate</text>
        <dbReference type="Rhea" id="RHEA:22508"/>
        <dbReference type="Rhea" id="RHEA-COMP:17339"/>
        <dbReference type="Rhea" id="RHEA-COMP:17340"/>
        <dbReference type="ChEBI" id="CHEBI:33019"/>
        <dbReference type="ChEBI" id="CHEBI:61560"/>
        <dbReference type="ChEBI" id="CHEBI:173112"/>
        <dbReference type="EC" id="2.7.7.7"/>
    </reaction>
</comment>
<dbReference type="InterPro" id="IPR018320">
    <property type="entry name" value="DNA_polymerase_1"/>
</dbReference>
<dbReference type="GO" id="GO:0008409">
    <property type="term" value="F:5'-3' exonuclease activity"/>
    <property type="evidence" value="ECO:0007669"/>
    <property type="project" value="UniProtKB-UniRule"/>
</dbReference>
<name>A0A1E5BIG3_9VIBR</name>
<evidence type="ECO:0000256" key="2">
    <source>
        <dbReference type="ARBA" id="ARBA00011541"/>
    </source>
</evidence>
<evidence type="ECO:0000259" key="18">
    <source>
        <dbReference type="SMART" id="SM00474"/>
    </source>
</evidence>
<dbReference type="STRING" id="1187848.A1QO_17970"/>